<feature type="region of interest" description="Disordered" evidence="1">
    <location>
        <begin position="1"/>
        <end position="40"/>
    </location>
</feature>
<gene>
    <name evidence="2" type="ORF">NDU88_006106</name>
</gene>
<dbReference type="EMBL" id="JANPWB010000007">
    <property type="protein sequence ID" value="KAJ1174284.1"/>
    <property type="molecule type" value="Genomic_DNA"/>
</dbReference>
<evidence type="ECO:0000313" key="2">
    <source>
        <dbReference type="EMBL" id="KAJ1174284.1"/>
    </source>
</evidence>
<keyword evidence="3" id="KW-1185">Reference proteome</keyword>
<proteinExistence type="predicted"/>
<comment type="caution">
    <text evidence="2">The sequence shown here is derived from an EMBL/GenBank/DDBJ whole genome shotgun (WGS) entry which is preliminary data.</text>
</comment>
<feature type="compositionally biased region" description="Basic and acidic residues" evidence="1">
    <location>
        <begin position="10"/>
        <end position="39"/>
    </location>
</feature>
<reference evidence="2" key="1">
    <citation type="journal article" date="2022" name="bioRxiv">
        <title>Sequencing and chromosome-scale assembly of the giantPleurodeles waltlgenome.</title>
        <authorList>
            <person name="Brown T."/>
            <person name="Elewa A."/>
            <person name="Iarovenko S."/>
            <person name="Subramanian E."/>
            <person name="Araus A.J."/>
            <person name="Petzold A."/>
            <person name="Susuki M."/>
            <person name="Suzuki K.-i.T."/>
            <person name="Hayashi T."/>
            <person name="Toyoda A."/>
            <person name="Oliveira C."/>
            <person name="Osipova E."/>
            <person name="Leigh N.D."/>
            <person name="Simon A."/>
            <person name="Yun M.H."/>
        </authorList>
    </citation>
    <scope>NUCLEOTIDE SEQUENCE</scope>
    <source>
        <strain evidence="2">20211129_DDA</strain>
        <tissue evidence="2">Liver</tissue>
    </source>
</reference>
<evidence type="ECO:0000313" key="3">
    <source>
        <dbReference type="Proteomes" id="UP001066276"/>
    </source>
</evidence>
<sequence length="174" mass="18686">MPPRILSPRGSRDTHGRNWGRRDIGHGELARGSKGRTENLGEMLPSADQCDWCLPARTSPHNVVGLKNRGHAEGQQRKMSYDASQAVWLSAAICNTEAVMVVIGAVCLRRIKLQVPQANSDTHLPGVSCRSWAGGQATWLQAAGYPQTSLALKEPAAALTMEPGAHAQKTGEEG</sequence>
<accession>A0AAV7TD81</accession>
<evidence type="ECO:0000256" key="1">
    <source>
        <dbReference type="SAM" id="MobiDB-lite"/>
    </source>
</evidence>
<dbReference type="AlphaFoldDB" id="A0AAV7TD81"/>
<protein>
    <submittedName>
        <fullName evidence="2">Uncharacterized protein</fullName>
    </submittedName>
</protein>
<name>A0AAV7TD81_PLEWA</name>
<organism evidence="2 3">
    <name type="scientific">Pleurodeles waltl</name>
    <name type="common">Iberian ribbed newt</name>
    <dbReference type="NCBI Taxonomy" id="8319"/>
    <lineage>
        <taxon>Eukaryota</taxon>
        <taxon>Metazoa</taxon>
        <taxon>Chordata</taxon>
        <taxon>Craniata</taxon>
        <taxon>Vertebrata</taxon>
        <taxon>Euteleostomi</taxon>
        <taxon>Amphibia</taxon>
        <taxon>Batrachia</taxon>
        <taxon>Caudata</taxon>
        <taxon>Salamandroidea</taxon>
        <taxon>Salamandridae</taxon>
        <taxon>Pleurodelinae</taxon>
        <taxon>Pleurodeles</taxon>
    </lineage>
</organism>
<dbReference type="Proteomes" id="UP001066276">
    <property type="component" value="Chromosome 4_1"/>
</dbReference>